<gene>
    <name evidence="1" type="ordered locus">RB2501_00616</name>
</gene>
<dbReference type="AlphaFoldDB" id="A4CNR6"/>
<evidence type="ECO:0000313" key="2">
    <source>
        <dbReference type="Proteomes" id="UP000009049"/>
    </source>
</evidence>
<dbReference type="STRING" id="313596.RB2501_00616"/>
<dbReference type="RefSeq" id="WP_015755321.1">
    <property type="nucleotide sequence ID" value="NC_013222.1"/>
</dbReference>
<proteinExistence type="predicted"/>
<keyword evidence="2" id="KW-1185">Reference proteome</keyword>
<accession>A4CNR6</accession>
<reference evidence="1 2" key="1">
    <citation type="journal article" date="2009" name="J. Bacteriol.">
        <title>Complete genome sequence of Robiginitalea biformata HTCC2501.</title>
        <authorList>
            <person name="Oh H.M."/>
            <person name="Giovannoni S.J."/>
            <person name="Lee K."/>
            <person name="Ferriera S."/>
            <person name="Johnson J."/>
            <person name="Cho J.C."/>
        </authorList>
    </citation>
    <scope>NUCLEOTIDE SEQUENCE [LARGE SCALE GENOMIC DNA]</scope>
    <source>
        <strain evidence="2">ATCC BAA-864 / HTCC2501 / KCTC 12146</strain>
    </source>
</reference>
<sequence>MEILLFSLGITAMALSAVMVYQAHHSLQKTKKAERQLRMKH</sequence>
<protein>
    <submittedName>
        <fullName evidence="1">Uncharacterized protein</fullName>
    </submittedName>
</protein>
<name>A4CNR6_ROBBH</name>
<dbReference type="EMBL" id="CP001712">
    <property type="protein sequence ID" value="EAR14533.1"/>
    <property type="molecule type" value="Genomic_DNA"/>
</dbReference>
<organism evidence="1 2">
    <name type="scientific">Robiginitalea biformata (strain ATCC BAA-864 / DSM 15991 / KCTC 12146 / HTCC2501)</name>
    <dbReference type="NCBI Taxonomy" id="313596"/>
    <lineage>
        <taxon>Bacteria</taxon>
        <taxon>Pseudomonadati</taxon>
        <taxon>Bacteroidota</taxon>
        <taxon>Flavobacteriia</taxon>
        <taxon>Flavobacteriales</taxon>
        <taxon>Flavobacteriaceae</taxon>
        <taxon>Robiginitalea</taxon>
    </lineage>
</organism>
<dbReference type="Proteomes" id="UP000009049">
    <property type="component" value="Chromosome"/>
</dbReference>
<dbReference type="KEGG" id="rbi:RB2501_00616"/>
<evidence type="ECO:0000313" key="1">
    <source>
        <dbReference type="EMBL" id="EAR14533.1"/>
    </source>
</evidence>
<dbReference type="HOGENOM" id="CLU_3275970_0_0_10"/>